<reference evidence="8" key="1">
    <citation type="submission" date="2018-08" db="EMBL/GenBank/DDBJ databases">
        <authorList>
            <person name="Kim S.-J."/>
            <person name="Jung G.-Y."/>
        </authorList>
    </citation>
    <scope>NUCLEOTIDE SEQUENCE [LARGE SCALE GENOMIC DNA]</scope>
    <source>
        <strain evidence="8">GY_H</strain>
    </source>
</reference>
<dbReference type="AlphaFoldDB" id="A0A371BE40"/>
<dbReference type="GO" id="GO:0005524">
    <property type="term" value="F:ATP binding"/>
    <property type="evidence" value="ECO:0007669"/>
    <property type="project" value="UniProtKB-KW"/>
</dbReference>
<dbReference type="CDD" id="cd03219">
    <property type="entry name" value="ABC_Mj1267_LivG_branched"/>
    <property type="match status" value="1"/>
</dbReference>
<evidence type="ECO:0000256" key="5">
    <source>
        <dbReference type="ARBA" id="ARBA00024722"/>
    </source>
</evidence>
<keyword evidence="4 7" id="KW-0067">ATP-binding</keyword>
<dbReference type="Proteomes" id="UP000263993">
    <property type="component" value="Unassembled WGS sequence"/>
</dbReference>
<keyword evidence="2" id="KW-0813">Transport</keyword>
<dbReference type="InterPro" id="IPR051120">
    <property type="entry name" value="ABC_AA/LPS_Transport"/>
</dbReference>
<dbReference type="InterPro" id="IPR003593">
    <property type="entry name" value="AAA+_ATPase"/>
</dbReference>
<dbReference type="InterPro" id="IPR003439">
    <property type="entry name" value="ABC_transporter-like_ATP-bd"/>
</dbReference>
<gene>
    <name evidence="7" type="ORF">DXH78_10790</name>
</gene>
<dbReference type="Pfam" id="PF00005">
    <property type="entry name" value="ABC_tran"/>
    <property type="match status" value="1"/>
</dbReference>
<comment type="caution">
    <text evidence="7">The sequence shown here is derived from an EMBL/GenBank/DDBJ whole genome shotgun (WGS) entry which is preliminary data.</text>
</comment>
<dbReference type="PROSITE" id="PS00211">
    <property type="entry name" value="ABC_TRANSPORTER_1"/>
    <property type="match status" value="1"/>
</dbReference>
<protein>
    <submittedName>
        <fullName evidence="7">ABC transporter ATP-binding protein</fullName>
    </submittedName>
</protein>
<dbReference type="PROSITE" id="PS50893">
    <property type="entry name" value="ABC_TRANSPORTER_2"/>
    <property type="match status" value="1"/>
</dbReference>
<feature type="domain" description="ABC transporter" evidence="6">
    <location>
        <begin position="16"/>
        <end position="263"/>
    </location>
</feature>
<comment type="similarity">
    <text evidence="1">Belongs to the ABC transporter superfamily.</text>
</comment>
<evidence type="ECO:0000256" key="3">
    <source>
        <dbReference type="ARBA" id="ARBA00022741"/>
    </source>
</evidence>
<evidence type="ECO:0000256" key="1">
    <source>
        <dbReference type="ARBA" id="ARBA00005417"/>
    </source>
</evidence>
<evidence type="ECO:0000259" key="6">
    <source>
        <dbReference type="PROSITE" id="PS50893"/>
    </source>
</evidence>
<sequence>MATARHCGEEAVTTYFSVTNVTKRFGGLVALDDCSFDIEPLRTSCVVGPNGAGKTSIFNVITGFIRPDTGSVTFKGEDITQASRHHRVDRGIARTFQNLQLFEELTALENVMVCLKDESANDPLTAIFRPFHTNAVLRRKTAEAATLLEQVGLGHKLNAAASSLSYGQKKLLCIARVLATGAELVLLDEPTSGLAAGALDAMVELIHKLKAQNRTLLVVEHNTQIVQRIADEVLFFHRGHLMARGTPAEIVANEELGRIYFGKGASR</sequence>
<accession>A0A371BE40</accession>
<evidence type="ECO:0000256" key="2">
    <source>
        <dbReference type="ARBA" id="ARBA00022448"/>
    </source>
</evidence>
<organism evidence="7 8">
    <name type="scientific">Undibacter mobilis</name>
    <dbReference type="NCBI Taxonomy" id="2292256"/>
    <lineage>
        <taxon>Bacteria</taxon>
        <taxon>Pseudomonadati</taxon>
        <taxon>Pseudomonadota</taxon>
        <taxon>Alphaproteobacteria</taxon>
        <taxon>Hyphomicrobiales</taxon>
        <taxon>Nitrobacteraceae</taxon>
        <taxon>Undibacter</taxon>
    </lineage>
</organism>
<name>A0A371BE40_9BRAD</name>
<evidence type="ECO:0000313" key="8">
    <source>
        <dbReference type="Proteomes" id="UP000263993"/>
    </source>
</evidence>
<proteinExistence type="inferred from homology"/>
<evidence type="ECO:0000313" key="7">
    <source>
        <dbReference type="EMBL" id="RDV05830.1"/>
    </source>
</evidence>
<dbReference type="SUPFAM" id="SSF52540">
    <property type="entry name" value="P-loop containing nucleoside triphosphate hydrolases"/>
    <property type="match status" value="1"/>
</dbReference>
<dbReference type="InterPro" id="IPR027417">
    <property type="entry name" value="P-loop_NTPase"/>
</dbReference>
<dbReference type="GO" id="GO:0005886">
    <property type="term" value="C:plasma membrane"/>
    <property type="evidence" value="ECO:0007669"/>
    <property type="project" value="TreeGrafter"/>
</dbReference>
<dbReference type="GO" id="GO:0016887">
    <property type="term" value="F:ATP hydrolysis activity"/>
    <property type="evidence" value="ECO:0007669"/>
    <property type="project" value="InterPro"/>
</dbReference>
<dbReference type="PANTHER" id="PTHR45772">
    <property type="entry name" value="CONSERVED COMPONENT OF ABC TRANSPORTER FOR NATURAL AMINO ACIDS-RELATED"/>
    <property type="match status" value="1"/>
</dbReference>
<dbReference type="Gene3D" id="3.40.50.300">
    <property type="entry name" value="P-loop containing nucleotide triphosphate hydrolases"/>
    <property type="match status" value="1"/>
</dbReference>
<keyword evidence="3" id="KW-0547">Nucleotide-binding</keyword>
<keyword evidence="8" id="KW-1185">Reference proteome</keyword>
<comment type="function">
    <text evidence="5">Involved in beta-(1--&gt;2)glucan export. Transmembrane domains (TMD) form a pore in the inner membrane and the ATP-binding domain (NBD) is responsible for energy generation.</text>
</comment>
<evidence type="ECO:0000256" key="4">
    <source>
        <dbReference type="ARBA" id="ARBA00022840"/>
    </source>
</evidence>
<dbReference type="EMBL" id="QRGO01000001">
    <property type="protein sequence ID" value="RDV05830.1"/>
    <property type="molecule type" value="Genomic_DNA"/>
</dbReference>
<dbReference type="InterPro" id="IPR017871">
    <property type="entry name" value="ABC_transporter-like_CS"/>
</dbReference>
<dbReference type="PANTHER" id="PTHR45772:SF9">
    <property type="entry name" value="CONSERVED COMPONENT OF ABC TRANSPORTER FOR NATURAL AMINO ACIDS"/>
    <property type="match status" value="1"/>
</dbReference>
<dbReference type="SMART" id="SM00382">
    <property type="entry name" value="AAA"/>
    <property type="match status" value="1"/>
</dbReference>